<organism evidence="4">
    <name type="scientific">Notodromas monacha</name>
    <dbReference type="NCBI Taxonomy" id="399045"/>
    <lineage>
        <taxon>Eukaryota</taxon>
        <taxon>Metazoa</taxon>
        <taxon>Ecdysozoa</taxon>
        <taxon>Arthropoda</taxon>
        <taxon>Crustacea</taxon>
        <taxon>Oligostraca</taxon>
        <taxon>Ostracoda</taxon>
        <taxon>Podocopa</taxon>
        <taxon>Podocopida</taxon>
        <taxon>Cypridocopina</taxon>
        <taxon>Cypridoidea</taxon>
        <taxon>Cyprididae</taxon>
        <taxon>Notodromas</taxon>
    </lineage>
</organism>
<dbReference type="OrthoDB" id="958254at2759"/>
<dbReference type="Pfam" id="PF03227">
    <property type="entry name" value="GILT"/>
    <property type="match status" value="1"/>
</dbReference>
<evidence type="ECO:0000313" key="5">
    <source>
        <dbReference type="Proteomes" id="UP000678499"/>
    </source>
</evidence>
<dbReference type="GO" id="GO:0016671">
    <property type="term" value="F:oxidoreductase activity, acting on a sulfur group of donors, disulfide as acceptor"/>
    <property type="evidence" value="ECO:0007669"/>
    <property type="project" value="InterPro"/>
</dbReference>
<feature type="non-terminal residue" evidence="4">
    <location>
        <position position="181"/>
    </location>
</feature>
<evidence type="ECO:0000256" key="3">
    <source>
        <dbReference type="SAM" id="MobiDB-lite"/>
    </source>
</evidence>
<keyword evidence="5" id="KW-1185">Reference proteome</keyword>
<evidence type="ECO:0000256" key="2">
    <source>
        <dbReference type="ARBA" id="ARBA00023180"/>
    </source>
</evidence>
<proteinExistence type="inferred from homology"/>
<dbReference type="AlphaFoldDB" id="A0A7R9GJ20"/>
<dbReference type="Proteomes" id="UP000678499">
    <property type="component" value="Unassembled WGS sequence"/>
</dbReference>
<reference evidence="4" key="1">
    <citation type="submission" date="2020-11" db="EMBL/GenBank/DDBJ databases">
        <authorList>
            <person name="Tran Van P."/>
        </authorList>
    </citation>
    <scope>NUCLEOTIDE SEQUENCE</scope>
</reference>
<name>A0A7R9GJ20_9CRUS</name>
<keyword evidence="2" id="KW-0325">Glycoprotein</keyword>
<accession>A0A7R9GJ20</accession>
<dbReference type="InterPro" id="IPR004911">
    <property type="entry name" value="Interferon-induced_GILT"/>
</dbReference>
<comment type="similarity">
    <text evidence="1">Belongs to the GILT family.</text>
</comment>
<evidence type="ECO:0000256" key="1">
    <source>
        <dbReference type="ARBA" id="ARBA00005679"/>
    </source>
</evidence>
<gene>
    <name evidence="4" type="ORF">NMOB1V02_LOCUS10527</name>
</gene>
<feature type="region of interest" description="Disordered" evidence="3">
    <location>
        <begin position="125"/>
        <end position="169"/>
    </location>
</feature>
<evidence type="ECO:0000313" key="4">
    <source>
        <dbReference type="EMBL" id="CAD7282909.1"/>
    </source>
</evidence>
<dbReference type="EMBL" id="OA886533">
    <property type="protein sequence ID" value="CAD7282909.1"/>
    <property type="molecule type" value="Genomic_DNA"/>
</dbReference>
<dbReference type="EMBL" id="CAJPEX010004496">
    <property type="protein sequence ID" value="CAG0923061.1"/>
    <property type="molecule type" value="Genomic_DNA"/>
</dbReference>
<protein>
    <submittedName>
        <fullName evidence="4">Uncharacterized protein</fullName>
    </submittedName>
</protein>
<feature type="compositionally biased region" description="Pro residues" evidence="3">
    <location>
        <begin position="138"/>
        <end position="149"/>
    </location>
</feature>
<sequence>MDICDHRTQVKVGIYYESLCKDSVYFFAKQLKPAYEKIKHCADIDYVPFGKASVMLQEIQPCLEACSDLLGQLDWRYLVGQNGKQDPEFFTKIIIYTYNNSEWAPEAQEQNTALIDFPSARAESRRASSARRTSSQPVAPPLSSPPQPLDPTDEHISPPPIGFIDEPILGLGLSSRQHSDL</sequence>